<dbReference type="GO" id="GO:0016787">
    <property type="term" value="F:hydrolase activity"/>
    <property type="evidence" value="ECO:0007669"/>
    <property type="project" value="InterPro"/>
</dbReference>
<evidence type="ECO:0000313" key="2">
    <source>
        <dbReference type="EMBL" id="MCH80071.1"/>
    </source>
</evidence>
<keyword evidence="3" id="KW-1185">Reference proteome</keyword>
<dbReference type="Proteomes" id="UP000265520">
    <property type="component" value="Unassembled WGS sequence"/>
</dbReference>
<reference evidence="2 3" key="1">
    <citation type="journal article" date="2018" name="Front. Plant Sci.">
        <title>Red Clover (Trifolium pratense) and Zigzag Clover (T. medium) - A Picture of Genomic Similarities and Differences.</title>
        <authorList>
            <person name="Dluhosova J."/>
            <person name="Istvanek J."/>
            <person name="Nedelnik J."/>
            <person name="Repkova J."/>
        </authorList>
    </citation>
    <scope>NUCLEOTIDE SEQUENCE [LARGE SCALE GENOMIC DNA]</scope>
    <source>
        <strain evidence="3">cv. 10/8</strain>
        <tissue evidence="2">Leaf</tissue>
    </source>
</reference>
<evidence type="ECO:0000259" key="1">
    <source>
        <dbReference type="Pfam" id="PF01738"/>
    </source>
</evidence>
<dbReference type="Gene3D" id="3.40.50.1820">
    <property type="entry name" value="alpha/beta hydrolase"/>
    <property type="match status" value="1"/>
</dbReference>
<evidence type="ECO:0000313" key="3">
    <source>
        <dbReference type="Proteomes" id="UP000265520"/>
    </source>
</evidence>
<name>A0A392LYL9_9FABA</name>
<protein>
    <submittedName>
        <fullName evidence="2">Endo-13-14-beta-D-glucanase-like protein</fullName>
    </submittedName>
</protein>
<sequence length="176" mass="19232">MDDQVRSRMTAIGNGLEPDLRAKLDSPMNRILVVKKRKLADKVSEAGFFVVVPDLLYGDYFDIHNPQFDRASWLEAHGTDKACEDTKPLIAALRSKGVTSIGAAGFCWGVVKLASSSDNIQAAVILHPGSITDKEFNDVKVPIALLGAEVDTFFPLEKLKQAEELLSSKAEVRNSC</sequence>
<dbReference type="InterPro" id="IPR029058">
    <property type="entry name" value="AB_hydrolase_fold"/>
</dbReference>
<dbReference type="InterPro" id="IPR002925">
    <property type="entry name" value="Dienelactn_hydro"/>
</dbReference>
<organism evidence="2 3">
    <name type="scientific">Trifolium medium</name>
    <dbReference type="NCBI Taxonomy" id="97028"/>
    <lineage>
        <taxon>Eukaryota</taxon>
        <taxon>Viridiplantae</taxon>
        <taxon>Streptophyta</taxon>
        <taxon>Embryophyta</taxon>
        <taxon>Tracheophyta</taxon>
        <taxon>Spermatophyta</taxon>
        <taxon>Magnoliopsida</taxon>
        <taxon>eudicotyledons</taxon>
        <taxon>Gunneridae</taxon>
        <taxon>Pentapetalae</taxon>
        <taxon>rosids</taxon>
        <taxon>fabids</taxon>
        <taxon>Fabales</taxon>
        <taxon>Fabaceae</taxon>
        <taxon>Papilionoideae</taxon>
        <taxon>50 kb inversion clade</taxon>
        <taxon>NPAAA clade</taxon>
        <taxon>Hologalegina</taxon>
        <taxon>IRL clade</taxon>
        <taxon>Trifolieae</taxon>
        <taxon>Trifolium</taxon>
    </lineage>
</organism>
<dbReference type="SUPFAM" id="SSF53474">
    <property type="entry name" value="alpha/beta-Hydrolases"/>
    <property type="match status" value="1"/>
</dbReference>
<accession>A0A392LYL9</accession>
<dbReference type="EMBL" id="LXQA010000647">
    <property type="protein sequence ID" value="MCH80071.1"/>
    <property type="molecule type" value="Genomic_DNA"/>
</dbReference>
<dbReference type="AlphaFoldDB" id="A0A392LYL9"/>
<dbReference type="Pfam" id="PF01738">
    <property type="entry name" value="DLH"/>
    <property type="match status" value="1"/>
</dbReference>
<proteinExistence type="predicted"/>
<feature type="domain" description="Dienelactone hydrolase" evidence="1">
    <location>
        <begin position="36"/>
        <end position="168"/>
    </location>
</feature>
<dbReference type="PANTHER" id="PTHR17630:SF52">
    <property type="entry name" value="ENDO-1,3-1,4-BETA-D-GLUCANASE-LIKE PROTEIN"/>
    <property type="match status" value="1"/>
</dbReference>
<gene>
    <name evidence="2" type="ORF">A2U01_0000833</name>
</gene>
<comment type="caution">
    <text evidence="2">The sequence shown here is derived from an EMBL/GenBank/DDBJ whole genome shotgun (WGS) entry which is preliminary data.</text>
</comment>
<dbReference type="PANTHER" id="PTHR17630">
    <property type="entry name" value="DIENELACTONE HYDROLASE"/>
    <property type="match status" value="1"/>
</dbReference>